<protein>
    <recommendedName>
        <fullName evidence="2">Nucleoside-diphosphate sugar epimerase</fullName>
    </recommendedName>
</protein>
<evidence type="ECO:0008006" key="2">
    <source>
        <dbReference type="Google" id="ProtNLM"/>
    </source>
</evidence>
<evidence type="ECO:0000313" key="1">
    <source>
        <dbReference type="EMBL" id="SVC36178.1"/>
    </source>
</evidence>
<dbReference type="EMBL" id="UINC01087104">
    <property type="protein sequence ID" value="SVC36178.1"/>
    <property type="molecule type" value="Genomic_DNA"/>
</dbReference>
<feature type="non-terminal residue" evidence="1">
    <location>
        <position position="129"/>
    </location>
</feature>
<dbReference type="Pfam" id="PF06258">
    <property type="entry name" value="Mito_fiss_Elm1"/>
    <property type="match status" value="1"/>
</dbReference>
<organism evidence="1">
    <name type="scientific">marine metagenome</name>
    <dbReference type="NCBI Taxonomy" id="408172"/>
    <lineage>
        <taxon>unclassified sequences</taxon>
        <taxon>metagenomes</taxon>
        <taxon>ecological metagenomes</taxon>
    </lineage>
</organism>
<dbReference type="AlphaFoldDB" id="A0A382LHC2"/>
<accession>A0A382LHC2</accession>
<sequence>MAKLKALLLTEGYHGMISQVEGLAKALKAEFQHKIVRLNLMWNYIPPKLTPISKIILKDKNYINNDDTFDLVISCGRKSVVPSIILKKKNDKIFTIHIQDPKVSLKNFDLIVAPEHDNLVGENVINSKG</sequence>
<gene>
    <name evidence="1" type="ORF">METZ01_LOCUS289032</name>
</gene>
<proteinExistence type="predicted"/>
<dbReference type="InterPro" id="IPR009367">
    <property type="entry name" value="Elm1-like"/>
</dbReference>
<reference evidence="1" key="1">
    <citation type="submission" date="2018-05" db="EMBL/GenBank/DDBJ databases">
        <authorList>
            <person name="Lanie J.A."/>
            <person name="Ng W.-L."/>
            <person name="Kazmierczak K.M."/>
            <person name="Andrzejewski T.M."/>
            <person name="Davidsen T.M."/>
            <person name="Wayne K.J."/>
            <person name="Tettelin H."/>
            <person name="Glass J.I."/>
            <person name="Rusch D."/>
            <person name="Podicherti R."/>
            <person name="Tsui H.-C.T."/>
            <person name="Winkler M.E."/>
        </authorList>
    </citation>
    <scope>NUCLEOTIDE SEQUENCE</scope>
</reference>
<name>A0A382LHC2_9ZZZZ</name>